<evidence type="ECO:0000313" key="2">
    <source>
        <dbReference type="Proteomes" id="UP000031967"/>
    </source>
</evidence>
<dbReference type="InterPro" id="IPR014794">
    <property type="entry name" value="DUF1779"/>
</dbReference>
<name>A0ABR5AFP0_9BACL</name>
<accession>A0ABR5AFP0</accession>
<organism evidence="1 2">
    <name type="scientific">Gordoniibacillus kamchatkensis</name>
    <dbReference type="NCBI Taxonomy" id="1590651"/>
    <lineage>
        <taxon>Bacteria</taxon>
        <taxon>Bacillati</taxon>
        <taxon>Bacillota</taxon>
        <taxon>Bacilli</taxon>
        <taxon>Bacillales</taxon>
        <taxon>Paenibacillaceae</taxon>
        <taxon>Gordoniibacillus</taxon>
    </lineage>
</organism>
<reference evidence="1 2" key="1">
    <citation type="submission" date="2014-12" db="EMBL/GenBank/DDBJ databases">
        <title>Draft genome sequence of Paenibacillus kamchatkensis strain B-2647.</title>
        <authorList>
            <person name="Karlyshev A.V."/>
            <person name="Kudryashova E.B."/>
        </authorList>
    </citation>
    <scope>NUCLEOTIDE SEQUENCE [LARGE SCALE GENOMIC DNA]</scope>
    <source>
        <strain evidence="1 2">VKM B-2647</strain>
    </source>
</reference>
<comment type="caution">
    <text evidence="1">The sequence shown here is derived from an EMBL/GenBank/DDBJ whole genome shotgun (WGS) entry which is preliminary data.</text>
</comment>
<dbReference type="Pfam" id="PF08680">
    <property type="entry name" value="DUF1779"/>
    <property type="match status" value="1"/>
</dbReference>
<protein>
    <recommendedName>
        <fullName evidence="3">DUF4440 domain-containing protein</fullName>
    </recommendedName>
</protein>
<keyword evidence="2" id="KW-1185">Reference proteome</keyword>
<dbReference type="EMBL" id="JXAK01000030">
    <property type="protein sequence ID" value="KIL39870.1"/>
    <property type="molecule type" value="Genomic_DNA"/>
</dbReference>
<proteinExistence type="predicted"/>
<sequence>MKLDAPRLADPESLLGWQRGAEERLAELGLDGAWTAQLQGELPPGVKPETALAAIARSFTAKPLETYKDEGTYSVSYSTERLHRTIRSGSHNIALQAAVHRDTTNGHWRLTVGTPLITSEY</sequence>
<evidence type="ECO:0000313" key="1">
    <source>
        <dbReference type="EMBL" id="KIL39870.1"/>
    </source>
</evidence>
<gene>
    <name evidence="1" type="ORF">SD70_17585</name>
</gene>
<dbReference type="Proteomes" id="UP000031967">
    <property type="component" value="Unassembled WGS sequence"/>
</dbReference>
<evidence type="ECO:0008006" key="3">
    <source>
        <dbReference type="Google" id="ProtNLM"/>
    </source>
</evidence>
<dbReference type="SUPFAM" id="SSF143842">
    <property type="entry name" value="YwmB-like"/>
    <property type="match status" value="1"/>
</dbReference>
<dbReference type="Gene3D" id="3.30.360.40">
    <property type="entry name" value="YwmB-like"/>
    <property type="match status" value="1"/>
</dbReference>
<dbReference type="InterPro" id="IPR036209">
    <property type="entry name" value="YwmB-like_sf"/>
</dbReference>